<protein>
    <submittedName>
        <fullName evidence="1">Uncharacterized protein</fullName>
    </submittedName>
</protein>
<dbReference type="RefSeq" id="XP_018710306.1">
    <property type="nucleotide sequence ID" value="XM_018855006.1"/>
</dbReference>
<dbReference type="GeneID" id="30027982"/>
<gene>
    <name evidence="1" type="ORF">METBIDRAFT_207789</name>
</gene>
<evidence type="ECO:0000313" key="1">
    <source>
        <dbReference type="EMBL" id="OBA19781.1"/>
    </source>
</evidence>
<proteinExistence type="predicted"/>
<sequence length="166" mass="19013">MAPRPCFLGFGGFFAAPGPPCRISPYRASFGVTCSLAFSPLLYLKIVLNYLNSNSPSFLSPLSTQPLPRNYFHLEPRVFRKSLSNFTSPPRNLYTGSLNWLFFFRHRNTPVALSCYQAFKKFLRVVFQPSFVDFTATPFAACQHRLDFWRAPSDSTLHFHLPLYKS</sequence>
<comment type="caution">
    <text evidence="1">The sequence shown here is derived from an EMBL/GenBank/DDBJ whole genome shotgun (WGS) entry which is preliminary data.</text>
</comment>
<dbReference type="Proteomes" id="UP000092555">
    <property type="component" value="Unassembled WGS sequence"/>
</dbReference>
<dbReference type="EMBL" id="LXTC01000005">
    <property type="protein sequence ID" value="OBA19781.1"/>
    <property type="molecule type" value="Genomic_DNA"/>
</dbReference>
<evidence type="ECO:0000313" key="2">
    <source>
        <dbReference type="Proteomes" id="UP000092555"/>
    </source>
</evidence>
<name>A0A1A0H6X3_9ASCO</name>
<keyword evidence="2" id="KW-1185">Reference proteome</keyword>
<reference evidence="1 2" key="1">
    <citation type="submission" date="2016-05" db="EMBL/GenBank/DDBJ databases">
        <title>Comparative genomics of biotechnologically important yeasts.</title>
        <authorList>
            <consortium name="DOE Joint Genome Institute"/>
            <person name="Riley R."/>
            <person name="Haridas S."/>
            <person name="Wolfe K.H."/>
            <person name="Lopes M.R."/>
            <person name="Hittinger C.T."/>
            <person name="Goker M."/>
            <person name="Salamov A."/>
            <person name="Wisecaver J."/>
            <person name="Long T.M."/>
            <person name="Aerts A.L."/>
            <person name="Barry K."/>
            <person name="Choi C."/>
            <person name="Clum A."/>
            <person name="Coughlan A.Y."/>
            <person name="Deshpande S."/>
            <person name="Douglass A.P."/>
            <person name="Hanson S.J."/>
            <person name="Klenk H.-P."/>
            <person name="LaButti K."/>
            <person name="Lapidus A."/>
            <person name="Lindquist E."/>
            <person name="Lipzen A."/>
            <person name="Meier-kolthoff J.P."/>
            <person name="Ohm R.A."/>
            <person name="Otillar R.P."/>
            <person name="Pangilinan J."/>
            <person name="Peng Y."/>
            <person name="Rokas A."/>
            <person name="Rosa C.A."/>
            <person name="Scheuner C."/>
            <person name="Sibirny A.A."/>
            <person name="Slot J.C."/>
            <person name="Stielow J.B."/>
            <person name="Sun H."/>
            <person name="Kurtzman C.P."/>
            <person name="Blackwell M."/>
            <person name="Grigoriev I.V."/>
            <person name="Jeffries T.W."/>
        </authorList>
    </citation>
    <scope>NUCLEOTIDE SEQUENCE [LARGE SCALE GENOMIC DNA]</scope>
    <source>
        <strain evidence="1 2">NRRL YB-4993</strain>
    </source>
</reference>
<organism evidence="1 2">
    <name type="scientific">Metschnikowia bicuspidata var. bicuspidata NRRL YB-4993</name>
    <dbReference type="NCBI Taxonomy" id="869754"/>
    <lineage>
        <taxon>Eukaryota</taxon>
        <taxon>Fungi</taxon>
        <taxon>Dikarya</taxon>
        <taxon>Ascomycota</taxon>
        <taxon>Saccharomycotina</taxon>
        <taxon>Pichiomycetes</taxon>
        <taxon>Metschnikowiaceae</taxon>
        <taxon>Metschnikowia</taxon>
    </lineage>
</organism>
<accession>A0A1A0H6X3</accession>
<dbReference type="AlphaFoldDB" id="A0A1A0H6X3"/>